<dbReference type="PRINTS" id="PR00080">
    <property type="entry name" value="SDRFAMILY"/>
</dbReference>
<dbReference type="PANTHER" id="PTHR45458:SF1">
    <property type="entry name" value="SHORT CHAIN DEHYDROGENASE"/>
    <property type="match status" value="1"/>
</dbReference>
<dbReference type="InterPro" id="IPR052184">
    <property type="entry name" value="SDR_enzymes"/>
</dbReference>
<organism evidence="2 3">
    <name type="scientific">Parahaliea maris</name>
    <dbReference type="NCBI Taxonomy" id="2716870"/>
    <lineage>
        <taxon>Bacteria</taxon>
        <taxon>Pseudomonadati</taxon>
        <taxon>Pseudomonadota</taxon>
        <taxon>Gammaproteobacteria</taxon>
        <taxon>Cellvibrionales</taxon>
        <taxon>Halieaceae</taxon>
        <taxon>Parahaliea</taxon>
    </lineage>
</organism>
<comment type="caution">
    <text evidence="2">The sequence shown here is derived from an EMBL/GenBank/DDBJ whole genome shotgun (WGS) entry which is preliminary data.</text>
</comment>
<evidence type="ECO:0000313" key="2">
    <source>
        <dbReference type="EMBL" id="TXS91962.1"/>
    </source>
</evidence>
<keyword evidence="3" id="KW-1185">Reference proteome</keyword>
<proteinExistence type="inferred from homology"/>
<dbReference type="CDD" id="cd05325">
    <property type="entry name" value="carb_red_sniffer_like_SDR_c"/>
    <property type="match status" value="1"/>
</dbReference>
<dbReference type="AlphaFoldDB" id="A0A5C8ZWI7"/>
<dbReference type="Pfam" id="PF00106">
    <property type="entry name" value="adh_short"/>
    <property type="match status" value="1"/>
</dbReference>
<evidence type="ECO:0000313" key="3">
    <source>
        <dbReference type="Proteomes" id="UP000321039"/>
    </source>
</evidence>
<dbReference type="PRINTS" id="PR00081">
    <property type="entry name" value="GDHRDH"/>
</dbReference>
<name>A0A5C8ZWI7_9GAMM</name>
<dbReference type="Proteomes" id="UP000321039">
    <property type="component" value="Unassembled WGS sequence"/>
</dbReference>
<dbReference type="RefSeq" id="WP_148069201.1">
    <property type="nucleotide sequence ID" value="NZ_VRZA01000005.1"/>
</dbReference>
<protein>
    <submittedName>
        <fullName evidence="2">SDR family oxidoreductase</fullName>
    </submittedName>
</protein>
<comment type="similarity">
    <text evidence="1">Belongs to the short-chain dehydrogenases/reductases (SDR) family.</text>
</comment>
<dbReference type="EMBL" id="VRZA01000005">
    <property type="protein sequence ID" value="TXS91962.1"/>
    <property type="molecule type" value="Genomic_DNA"/>
</dbReference>
<dbReference type="SUPFAM" id="SSF51735">
    <property type="entry name" value="NAD(P)-binding Rossmann-fold domains"/>
    <property type="match status" value="1"/>
</dbReference>
<sequence>MLKTWLITGANRGIGLEFVRQLLQSDDRIIATARVPEQAAALNALAQAHPGRLQILPLDTGSGESIGHFAAALGGATVDVLVNNAGLYGGSWETSAAAQSVEGMDYALWEEIFRVNTIGPFRLTVALLPHLQRSDAPLVLMMSSDLGSITNNTMGQSYAYRSSKAALNMVTKGLSVELAGKGIAVVAMAPGWTRTDLGGANAHWSVADSVSHQLQVIAGLGPKDSGCFVNLLGEAVPW</sequence>
<reference evidence="2 3" key="1">
    <citation type="submission" date="2019-08" db="EMBL/GenBank/DDBJ databases">
        <title>Parahaliea maris sp. nov., isolated from the surface seawater.</title>
        <authorList>
            <person name="Liu Y."/>
        </authorList>
    </citation>
    <scope>NUCLEOTIDE SEQUENCE [LARGE SCALE GENOMIC DNA]</scope>
    <source>
        <strain evidence="2 3">HSLHS9</strain>
    </source>
</reference>
<dbReference type="InterPro" id="IPR036291">
    <property type="entry name" value="NAD(P)-bd_dom_sf"/>
</dbReference>
<dbReference type="GO" id="GO:0016616">
    <property type="term" value="F:oxidoreductase activity, acting on the CH-OH group of donors, NAD or NADP as acceptor"/>
    <property type="evidence" value="ECO:0007669"/>
    <property type="project" value="TreeGrafter"/>
</dbReference>
<dbReference type="PANTHER" id="PTHR45458">
    <property type="entry name" value="SHORT-CHAIN DEHYDROGENASE/REDUCTASE SDR"/>
    <property type="match status" value="1"/>
</dbReference>
<evidence type="ECO:0000256" key="1">
    <source>
        <dbReference type="RuleBase" id="RU000363"/>
    </source>
</evidence>
<dbReference type="Gene3D" id="3.40.50.720">
    <property type="entry name" value="NAD(P)-binding Rossmann-like Domain"/>
    <property type="match status" value="1"/>
</dbReference>
<gene>
    <name evidence="2" type="ORF">FV139_14650</name>
</gene>
<accession>A0A5C8ZWI7</accession>
<dbReference type="InterPro" id="IPR002347">
    <property type="entry name" value="SDR_fam"/>
</dbReference>